<dbReference type="PROSITE" id="PS50181">
    <property type="entry name" value="FBOX"/>
    <property type="match status" value="1"/>
</dbReference>
<comment type="caution">
    <text evidence="3">The sequence shown here is derived from an EMBL/GenBank/DDBJ whole genome shotgun (WGS) entry which is preliminary data.</text>
</comment>
<evidence type="ECO:0000313" key="5">
    <source>
        <dbReference type="Proteomes" id="UP000663845"/>
    </source>
</evidence>
<reference evidence="3" key="1">
    <citation type="submission" date="2021-02" db="EMBL/GenBank/DDBJ databases">
        <authorList>
            <person name="Nowell W R."/>
        </authorList>
    </citation>
    <scope>NUCLEOTIDE SEQUENCE</scope>
</reference>
<dbReference type="AlphaFoldDB" id="A0A813X7S2"/>
<feature type="domain" description="F-box" evidence="2">
    <location>
        <begin position="3"/>
        <end position="64"/>
    </location>
</feature>
<name>A0A813X7S2_9BILA</name>
<evidence type="ECO:0000313" key="3">
    <source>
        <dbReference type="EMBL" id="CAF0867658.1"/>
    </source>
</evidence>
<protein>
    <recommendedName>
        <fullName evidence="2">F-box domain-containing protein</fullName>
    </recommendedName>
</protein>
<organism evidence="3 5">
    <name type="scientific">Adineta steineri</name>
    <dbReference type="NCBI Taxonomy" id="433720"/>
    <lineage>
        <taxon>Eukaryota</taxon>
        <taxon>Metazoa</taxon>
        <taxon>Spiralia</taxon>
        <taxon>Gnathifera</taxon>
        <taxon>Rotifera</taxon>
        <taxon>Eurotatoria</taxon>
        <taxon>Bdelloidea</taxon>
        <taxon>Adinetida</taxon>
        <taxon>Adinetidae</taxon>
        <taxon>Adineta</taxon>
    </lineage>
</organism>
<accession>A0A813X7S2</accession>
<dbReference type="EMBL" id="CAJNOG010000061">
    <property type="protein sequence ID" value="CAF0867658.1"/>
    <property type="molecule type" value="Genomic_DNA"/>
</dbReference>
<sequence>MSLTWFNRFPTEIIYEIFNYLSSNDILYTFFYYNKRLNNLIIHDQHHINYFELPSSNSKFWQTILFTIESKIQTLIISTLPSCISLNNFSNLTSIIINSSFALTFAQFESILNNKQFHKLISFKILNQHSINTNFLLTKIFNKQNSLKIFQCMSTMNFYYRDNPIGLQSNIHLNSLILNLNNLKYIYNYIQCTPNLKYLNIQLKEFFYPDKQYNFYKFKLQKLSIIIKDRYQDEIRNRAKNDLIELIDFIKTFSLSLKFLSLNFTDSIVSPVNNILWNGDKLKKDLLETMKELKYFHLNVKLSIDGSYEILSTFQNQFWFDHQWCFEINRFYLYSLPYQFDEYYEYDHMKFSNKIILENKLYLWSNVKIIHFERFDKIDLIRFIKTQMPNLEVIKINKSSRDNFNMMIENSTKCSQDKRIDHDINTVTTLDINYGKMENEIEHLINILPNLKYLILNDSHLPSMTSDLVPILNKKIERLDITCSYILENLFTNINMYFSSVKYVQFTFDFTLNTFSRSEIILNCLTNLPNLISLTIYPLTPKYHSHDYESIFKPILAKLDKKYIQNNYELKYLDDSLSFLKKNSSNNDNNQSTTSSFSLPLFILLCFIFIIILYNLILPQRLLDKAIDKLFN</sequence>
<evidence type="ECO:0000313" key="4">
    <source>
        <dbReference type="EMBL" id="CAF3989529.1"/>
    </source>
</evidence>
<evidence type="ECO:0000256" key="1">
    <source>
        <dbReference type="SAM" id="Phobius"/>
    </source>
</evidence>
<proteinExistence type="predicted"/>
<keyword evidence="1" id="KW-0472">Membrane</keyword>
<dbReference type="InterPro" id="IPR001810">
    <property type="entry name" value="F-box_dom"/>
</dbReference>
<feature type="transmembrane region" description="Helical" evidence="1">
    <location>
        <begin position="597"/>
        <end position="617"/>
    </location>
</feature>
<keyword evidence="1" id="KW-1133">Transmembrane helix</keyword>
<dbReference type="Proteomes" id="UP000663845">
    <property type="component" value="Unassembled WGS sequence"/>
</dbReference>
<dbReference type="Proteomes" id="UP000663844">
    <property type="component" value="Unassembled WGS sequence"/>
</dbReference>
<dbReference type="EMBL" id="CAJOAZ010003167">
    <property type="protein sequence ID" value="CAF3989529.1"/>
    <property type="molecule type" value="Genomic_DNA"/>
</dbReference>
<evidence type="ECO:0000259" key="2">
    <source>
        <dbReference type="PROSITE" id="PS50181"/>
    </source>
</evidence>
<keyword evidence="1" id="KW-0812">Transmembrane</keyword>
<gene>
    <name evidence="3" type="ORF">JYZ213_LOCUS8777</name>
    <name evidence="4" type="ORF">OXD698_LOCUS28863</name>
</gene>